<organism evidence="8">
    <name type="scientific">Alkalihalophilus sp. As8PL</name>
    <dbReference type="NCBI Taxonomy" id="3237103"/>
    <lineage>
        <taxon>Bacteria</taxon>
        <taxon>Bacillati</taxon>
        <taxon>Bacillota</taxon>
        <taxon>Bacilli</taxon>
        <taxon>Bacillales</taxon>
        <taxon>Bacillaceae</taxon>
        <taxon>Alkalihalophilus</taxon>
    </lineage>
</organism>
<evidence type="ECO:0000256" key="3">
    <source>
        <dbReference type="ARBA" id="ARBA00023235"/>
    </source>
</evidence>
<dbReference type="PRINTS" id="PR00992">
    <property type="entry name" value="ALARACEMASE"/>
</dbReference>
<dbReference type="SUPFAM" id="SSF51419">
    <property type="entry name" value="PLP-binding barrel"/>
    <property type="match status" value="1"/>
</dbReference>
<evidence type="ECO:0000256" key="6">
    <source>
        <dbReference type="PIRSR" id="PIRSR600821-52"/>
    </source>
</evidence>
<comment type="function">
    <text evidence="4">Catalyzes the interconversion of L-alanine and D-alanine. May also act on other amino acids.</text>
</comment>
<dbReference type="Gene3D" id="3.20.20.10">
    <property type="entry name" value="Alanine racemase"/>
    <property type="match status" value="1"/>
</dbReference>
<feature type="binding site" evidence="4 6">
    <location>
        <position position="139"/>
    </location>
    <ligand>
        <name>substrate</name>
    </ligand>
</feature>
<keyword evidence="2 4" id="KW-0663">Pyridoxal phosphate</keyword>
<dbReference type="NCBIfam" id="TIGR00492">
    <property type="entry name" value="alr"/>
    <property type="match status" value="1"/>
</dbReference>
<dbReference type="FunFam" id="3.20.20.10:FF:000002">
    <property type="entry name" value="Alanine racemase"/>
    <property type="match status" value="1"/>
</dbReference>
<dbReference type="EC" id="5.1.1.1" evidence="4"/>
<comment type="pathway">
    <text evidence="4">Amino-acid biosynthesis; D-alanine biosynthesis; D-alanine from L-alanine: step 1/1.</text>
</comment>
<feature type="binding site" evidence="4 6">
    <location>
        <position position="317"/>
    </location>
    <ligand>
        <name>substrate</name>
    </ligand>
</feature>
<comment type="cofactor">
    <cofactor evidence="1 4 5">
        <name>pyridoxal 5'-phosphate</name>
        <dbReference type="ChEBI" id="CHEBI:597326"/>
    </cofactor>
</comment>
<dbReference type="PROSITE" id="PS00395">
    <property type="entry name" value="ALANINE_RACEMASE"/>
    <property type="match status" value="1"/>
</dbReference>
<dbReference type="HAMAP" id="MF_01201">
    <property type="entry name" value="Ala_racemase"/>
    <property type="match status" value="1"/>
</dbReference>
<evidence type="ECO:0000313" key="8">
    <source>
        <dbReference type="EMBL" id="XDI38518.1"/>
    </source>
</evidence>
<feature type="modified residue" description="N6-(pyridoxal phosphate)lysine" evidence="4 5">
    <location>
        <position position="41"/>
    </location>
</feature>
<name>A0AB39BXS5_9BACI</name>
<dbReference type="Pfam" id="PF00842">
    <property type="entry name" value="Ala_racemase_C"/>
    <property type="match status" value="1"/>
</dbReference>
<dbReference type="InterPro" id="IPR020622">
    <property type="entry name" value="Ala_racemase_pyridoxalP-BS"/>
</dbReference>
<proteinExistence type="inferred from homology"/>
<dbReference type="PANTHER" id="PTHR30511">
    <property type="entry name" value="ALANINE RACEMASE"/>
    <property type="match status" value="1"/>
</dbReference>
<feature type="domain" description="Alanine racemase C-terminal" evidence="7">
    <location>
        <begin position="248"/>
        <end position="367"/>
    </location>
</feature>
<dbReference type="GO" id="GO:0030170">
    <property type="term" value="F:pyridoxal phosphate binding"/>
    <property type="evidence" value="ECO:0007669"/>
    <property type="project" value="UniProtKB-UniRule"/>
</dbReference>
<dbReference type="GO" id="GO:0009252">
    <property type="term" value="P:peptidoglycan biosynthetic process"/>
    <property type="evidence" value="ECO:0007669"/>
    <property type="project" value="TreeGrafter"/>
</dbReference>
<dbReference type="InterPro" id="IPR029066">
    <property type="entry name" value="PLP-binding_barrel"/>
</dbReference>
<dbReference type="PANTHER" id="PTHR30511:SF0">
    <property type="entry name" value="ALANINE RACEMASE, CATABOLIC-RELATED"/>
    <property type="match status" value="1"/>
</dbReference>
<dbReference type="EMBL" id="CP162551">
    <property type="protein sequence ID" value="XDI38518.1"/>
    <property type="molecule type" value="Genomic_DNA"/>
</dbReference>
<dbReference type="InterPro" id="IPR009006">
    <property type="entry name" value="Ala_racemase/Decarboxylase_C"/>
</dbReference>
<dbReference type="Pfam" id="PF01168">
    <property type="entry name" value="Ala_racemase_N"/>
    <property type="match status" value="1"/>
</dbReference>
<dbReference type="RefSeq" id="WP_368505801.1">
    <property type="nucleotide sequence ID" value="NZ_CP162551.1"/>
</dbReference>
<dbReference type="InterPro" id="IPR000821">
    <property type="entry name" value="Ala_racemase"/>
</dbReference>
<dbReference type="InterPro" id="IPR011079">
    <property type="entry name" value="Ala_racemase_C"/>
</dbReference>
<dbReference type="InterPro" id="IPR001608">
    <property type="entry name" value="Ala_racemase_N"/>
</dbReference>
<dbReference type="GO" id="GO:0005829">
    <property type="term" value="C:cytosol"/>
    <property type="evidence" value="ECO:0007669"/>
    <property type="project" value="TreeGrafter"/>
</dbReference>
<comment type="catalytic activity">
    <reaction evidence="4">
        <text>L-alanine = D-alanine</text>
        <dbReference type="Rhea" id="RHEA:20249"/>
        <dbReference type="ChEBI" id="CHEBI:57416"/>
        <dbReference type="ChEBI" id="CHEBI:57972"/>
        <dbReference type="EC" id="5.1.1.1"/>
    </reaction>
</comment>
<dbReference type="CDD" id="cd00430">
    <property type="entry name" value="PLPDE_III_AR"/>
    <property type="match status" value="1"/>
</dbReference>
<feature type="active site" description="Proton acceptor; specific for D-alanine" evidence="4">
    <location>
        <position position="41"/>
    </location>
</feature>
<comment type="similarity">
    <text evidence="4">Belongs to the alanine racemase family.</text>
</comment>
<feature type="active site" description="Proton acceptor; specific for L-alanine" evidence="4">
    <location>
        <position position="269"/>
    </location>
</feature>
<sequence length="369" mass="40518">MKTSSFRHTYADISLRAIEENATSFKASLQTPECRLMAVVKGDGYGHGAVAAAKAALRGGATYLGVAILDEAIELREAGIDVPILVLGYTAPHALQEAIQHNITITVFSTDVRDALLQLSPTLSDPIKVHIKTDTGMGRVGLQTKEELLEVITPLAQHEMIEVEGLFTHFAEADAPTSTYTDEQFEKFLSFINAIEKEGIMIPIKHCCNSAGTLFHRDKHLDMVRVGISLYGLKPDPALRFPIKLTQALRLYSSIVSLRTLPEGSTISYGRTHKLSDQRIVATMPIGYADGLSRALSNKGHVLFGDQLAPIIGRVCMDQTMIDATDLTDIQVGDVVEFPIDEMAQLTDTINYEIVCAISKRVPRYYDKL</sequence>
<evidence type="ECO:0000256" key="2">
    <source>
        <dbReference type="ARBA" id="ARBA00022898"/>
    </source>
</evidence>
<evidence type="ECO:0000256" key="4">
    <source>
        <dbReference type="HAMAP-Rule" id="MF_01201"/>
    </source>
</evidence>
<gene>
    <name evidence="8" type="primary">alr</name>
    <name evidence="8" type="ORF">AB3N04_09465</name>
</gene>
<evidence type="ECO:0000259" key="7">
    <source>
        <dbReference type="SMART" id="SM01005"/>
    </source>
</evidence>
<protein>
    <recommendedName>
        <fullName evidence="4">Alanine racemase</fullName>
        <ecNumber evidence="4">5.1.1.1</ecNumber>
    </recommendedName>
</protein>
<dbReference type="AlphaFoldDB" id="A0AB39BXS5"/>
<dbReference type="GO" id="GO:0008784">
    <property type="term" value="F:alanine racemase activity"/>
    <property type="evidence" value="ECO:0007669"/>
    <property type="project" value="UniProtKB-UniRule"/>
</dbReference>
<evidence type="ECO:0000256" key="1">
    <source>
        <dbReference type="ARBA" id="ARBA00001933"/>
    </source>
</evidence>
<evidence type="ECO:0000256" key="5">
    <source>
        <dbReference type="PIRSR" id="PIRSR600821-50"/>
    </source>
</evidence>
<accession>A0AB39BXS5</accession>
<dbReference type="GO" id="GO:0030632">
    <property type="term" value="P:D-alanine biosynthetic process"/>
    <property type="evidence" value="ECO:0007669"/>
    <property type="project" value="UniProtKB-UniRule"/>
</dbReference>
<dbReference type="Gene3D" id="2.40.37.10">
    <property type="entry name" value="Lyase, Ornithine Decarboxylase, Chain A, domain 1"/>
    <property type="match status" value="1"/>
</dbReference>
<keyword evidence="3 4" id="KW-0413">Isomerase</keyword>
<dbReference type="SMART" id="SM01005">
    <property type="entry name" value="Ala_racemase_C"/>
    <property type="match status" value="1"/>
</dbReference>
<dbReference type="SUPFAM" id="SSF50621">
    <property type="entry name" value="Alanine racemase C-terminal domain-like"/>
    <property type="match status" value="1"/>
</dbReference>
<reference evidence="8" key="1">
    <citation type="submission" date="2024-07" db="EMBL/GenBank/DDBJ databases">
        <title>Identification and characteristics of an arsenic-resistant bacterial isolate, which belongs to a novel species.</title>
        <authorList>
            <person name="Juszczyk A."/>
            <person name="Kowalczyk A."/>
            <person name="Was K."/>
            <person name="Kosowicz W."/>
            <person name="Budzyn A."/>
            <person name="Latowski D."/>
        </authorList>
    </citation>
    <scope>NUCLEOTIDE SEQUENCE</scope>
    <source>
        <strain evidence="8">As8PL</strain>
    </source>
</reference>